<dbReference type="InterPro" id="IPR013762">
    <property type="entry name" value="Integrase-like_cat_sf"/>
</dbReference>
<feature type="domain" description="Tyr recombinase" evidence="6">
    <location>
        <begin position="191"/>
        <end position="424"/>
    </location>
</feature>
<evidence type="ECO:0000256" key="1">
    <source>
        <dbReference type="ARBA" id="ARBA00008857"/>
    </source>
</evidence>
<feature type="region of interest" description="Disordered" evidence="5">
    <location>
        <begin position="42"/>
        <end position="62"/>
    </location>
</feature>
<dbReference type="InterPro" id="IPR002104">
    <property type="entry name" value="Integrase_catalytic"/>
</dbReference>
<comment type="similarity">
    <text evidence="1">Belongs to the 'phage' integrase family.</text>
</comment>
<sequence>MARRKTGPRAWIRESYRTKNLPSSKRRWEVLYEDPHQAFKKRTKGGFRTKGDAERWRDEESPAAKHSQRLAWVDPARGDATFQTVAEEWLGTYTSASGKKAGYSQHAQVVLGSRSLVRTHWGHRRIGDITHREVTAWLKETTATRSPSTARKNFYTFRRVIRYAVQNGLILRDPTVGVAVPGQRDLSTQQAERVIPTVEQVHLLIANTPEPWGIYVRLAAATGMRPEELCALQLRDVSAACDQILVRRVLVKDRTTGESIYEDVPKTRRSRRTIDLDDFTADALRVHLTTQQARAARWFAAHPDRLPADPSLLPVVPGVGEFKRGAKQRKTGTDVDWLVFNRPLRHGWFTMRYWSSLRTSASLPTSVRFYDLRHFHASWLVEQIGRPGALSIVEIAERLGHASTKMTLDRYSHSQPDRDKRNATAAMWAAPNVTRLPVSAS</sequence>
<gene>
    <name evidence="8" type="ORF">NCI01_14305</name>
</gene>
<dbReference type="RefSeq" id="WP_254182171.1">
    <property type="nucleotide sequence ID" value="NZ_JANARS010000006.1"/>
</dbReference>
<evidence type="ECO:0000256" key="4">
    <source>
        <dbReference type="PROSITE-ProRule" id="PRU01248"/>
    </source>
</evidence>
<evidence type="ECO:0000256" key="3">
    <source>
        <dbReference type="ARBA" id="ARBA00023172"/>
    </source>
</evidence>
<dbReference type="SUPFAM" id="SSF56349">
    <property type="entry name" value="DNA breaking-rejoining enzymes"/>
    <property type="match status" value="1"/>
</dbReference>
<feature type="domain" description="Core-binding (CB)" evidence="7">
    <location>
        <begin position="80"/>
        <end position="165"/>
    </location>
</feature>
<dbReference type="Gene3D" id="1.10.443.10">
    <property type="entry name" value="Intergrase catalytic core"/>
    <property type="match status" value="1"/>
</dbReference>
<keyword evidence="2 4" id="KW-0238">DNA-binding</keyword>
<name>A0ABT1KYY1_9ACTN</name>
<dbReference type="InterPro" id="IPR011010">
    <property type="entry name" value="DNA_brk_join_enz"/>
</dbReference>
<evidence type="ECO:0000259" key="7">
    <source>
        <dbReference type="PROSITE" id="PS51900"/>
    </source>
</evidence>
<dbReference type="InterPro" id="IPR053876">
    <property type="entry name" value="Phage_int_M"/>
</dbReference>
<dbReference type="PROSITE" id="PS51898">
    <property type="entry name" value="TYR_RECOMBINASE"/>
    <property type="match status" value="1"/>
</dbReference>
<evidence type="ECO:0000313" key="8">
    <source>
        <dbReference type="EMBL" id="MCP3422973.1"/>
    </source>
</evidence>
<dbReference type="EMBL" id="JANARS010000006">
    <property type="protein sequence ID" value="MCP3422973.1"/>
    <property type="molecule type" value="Genomic_DNA"/>
</dbReference>
<evidence type="ECO:0000259" key="6">
    <source>
        <dbReference type="PROSITE" id="PS51898"/>
    </source>
</evidence>
<dbReference type="CDD" id="cd01189">
    <property type="entry name" value="INT_ICEBs1_C_like"/>
    <property type="match status" value="1"/>
</dbReference>
<dbReference type="PANTHER" id="PTHR30349:SF64">
    <property type="entry name" value="PROPHAGE INTEGRASE INTD-RELATED"/>
    <property type="match status" value="1"/>
</dbReference>
<dbReference type="Pfam" id="PF00589">
    <property type="entry name" value="Phage_integrase"/>
    <property type="match status" value="1"/>
</dbReference>
<protein>
    <submittedName>
        <fullName evidence="8">Site-specific integrase</fullName>
    </submittedName>
</protein>
<dbReference type="Gene3D" id="1.10.150.130">
    <property type="match status" value="1"/>
</dbReference>
<dbReference type="Proteomes" id="UP001204524">
    <property type="component" value="Unassembled WGS sequence"/>
</dbReference>
<keyword evidence="3" id="KW-0233">DNA recombination</keyword>
<evidence type="ECO:0000256" key="2">
    <source>
        <dbReference type="ARBA" id="ARBA00023125"/>
    </source>
</evidence>
<dbReference type="InterPro" id="IPR050090">
    <property type="entry name" value="Tyrosine_recombinase_XerCD"/>
</dbReference>
<evidence type="ECO:0000256" key="5">
    <source>
        <dbReference type="SAM" id="MobiDB-lite"/>
    </source>
</evidence>
<accession>A0ABT1KYY1</accession>
<evidence type="ECO:0000313" key="9">
    <source>
        <dbReference type="Proteomes" id="UP001204524"/>
    </source>
</evidence>
<dbReference type="Pfam" id="PF22022">
    <property type="entry name" value="Phage_int_M"/>
    <property type="match status" value="1"/>
</dbReference>
<dbReference type="PROSITE" id="PS51900">
    <property type="entry name" value="CB"/>
    <property type="match status" value="1"/>
</dbReference>
<proteinExistence type="inferred from homology"/>
<comment type="caution">
    <text evidence="8">The sequence shown here is derived from an EMBL/GenBank/DDBJ whole genome shotgun (WGS) entry which is preliminary data.</text>
</comment>
<dbReference type="InterPro" id="IPR044068">
    <property type="entry name" value="CB"/>
</dbReference>
<dbReference type="PANTHER" id="PTHR30349">
    <property type="entry name" value="PHAGE INTEGRASE-RELATED"/>
    <property type="match status" value="1"/>
</dbReference>
<dbReference type="InterPro" id="IPR010998">
    <property type="entry name" value="Integrase_recombinase_N"/>
</dbReference>
<reference evidence="8 9" key="1">
    <citation type="submission" date="2022-06" db="EMBL/GenBank/DDBJ databases">
        <authorList>
            <person name="So Y."/>
        </authorList>
    </citation>
    <scope>NUCLEOTIDE SEQUENCE [LARGE SCALE GENOMIC DNA]</scope>
    <source>
        <strain evidence="8 9">STR3</strain>
    </source>
</reference>
<organism evidence="8 9">
    <name type="scientific">Nocardioides pinisoli</name>
    <dbReference type="NCBI Taxonomy" id="2950279"/>
    <lineage>
        <taxon>Bacteria</taxon>
        <taxon>Bacillati</taxon>
        <taxon>Actinomycetota</taxon>
        <taxon>Actinomycetes</taxon>
        <taxon>Propionibacteriales</taxon>
        <taxon>Nocardioidaceae</taxon>
        <taxon>Nocardioides</taxon>
    </lineage>
</organism>
<feature type="compositionally biased region" description="Basic and acidic residues" evidence="5">
    <location>
        <begin position="49"/>
        <end position="62"/>
    </location>
</feature>
<keyword evidence="9" id="KW-1185">Reference proteome</keyword>